<sequence length="68" mass="7583">MDPWHTTTKLQNPIISITAIGYTVYAASGLVQDKLRFMSLTASFATKLRFSQTFHIIISNYRSDLGSG</sequence>
<evidence type="ECO:0000313" key="2">
    <source>
        <dbReference type="EMBL" id="KCW54902.1"/>
    </source>
</evidence>
<name>A0A059ALP2_EUCGR</name>
<dbReference type="InParanoid" id="A0A059ALP2"/>
<organism evidence="2">
    <name type="scientific">Eucalyptus grandis</name>
    <name type="common">Flooded gum</name>
    <dbReference type="NCBI Taxonomy" id="71139"/>
    <lineage>
        <taxon>Eukaryota</taxon>
        <taxon>Viridiplantae</taxon>
        <taxon>Streptophyta</taxon>
        <taxon>Embryophyta</taxon>
        <taxon>Tracheophyta</taxon>
        <taxon>Spermatophyta</taxon>
        <taxon>Magnoliopsida</taxon>
        <taxon>eudicotyledons</taxon>
        <taxon>Gunneridae</taxon>
        <taxon>Pentapetalae</taxon>
        <taxon>rosids</taxon>
        <taxon>malvids</taxon>
        <taxon>Myrtales</taxon>
        <taxon>Myrtaceae</taxon>
        <taxon>Myrtoideae</taxon>
        <taxon>Eucalypteae</taxon>
        <taxon>Eucalyptus</taxon>
    </lineage>
</organism>
<keyword evidence="1" id="KW-0812">Transmembrane</keyword>
<reference evidence="2" key="1">
    <citation type="submission" date="2013-07" db="EMBL/GenBank/DDBJ databases">
        <title>The genome of Eucalyptus grandis.</title>
        <authorList>
            <person name="Schmutz J."/>
            <person name="Hayes R."/>
            <person name="Myburg A."/>
            <person name="Tuskan G."/>
            <person name="Grattapaglia D."/>
            <person name="Rokhsar D.S."/>
        </authorList>
    </citation>
    <scope>NUCLEOTIDE SEQUENCE</scope>
    <source>
        <tissue evidence="2">Leaf extractions</tissue>
    </source>
</reference>
<dbReference type="EMBL" id="KK198761">
    <property type="protein sequence ID" value="KCW54902.1"/>
    <property type="molecule type" value="Genomic_DNA"/>
</dbReference>
<protein>
    <submittedName>
        <fullName evidence="2">Uncharacterized protein</fullName>
    </submittedName>
</protein>
<keyword evidence="1" id="KW-1133">Transmembrane helix</keyword>
<gene>
    <name evidence="2" type="ORF">EUGRSUZ_I00881</name>
</gene>
<feature type="transmembrane region" description="Helical" evidence="1">
    <location>
        <begin position="12"/>
        <end position="31"/>
    </location>
</feature>
<evidence type="ECO:0000256" key="1">
    <source>
        <dbReference type="SAM" id="Phobius"/>
    </source>
</evidence>
<keyword evidence="1" id="KW-0472">Membrane</keyword>
<dbReference type="AlphaFoldDB" id="A0A059ALP2"/>
<dbReference type="Gramene" id="KCW54902">
    <property type="protein sequence ID" value="KCW54902"/>
    <property type="gene ID" value="EUGRSUZ_I00881"/>
</dbReference>
<proteinExistence type="predicted"/>
<accession>A0A059ALP2</accession>